<dbReference type="InterPro" id="IPR013113">
    <property type="entry name" value="SIP_FAD-bd"/>
</dbReference>
<dbReference type="CDD" id="cd06193">
    <property type="entry name" value="siderophore_interacting"/>
    <property type="match status" value="1"/>
</dbReference>
<feature type="region of interest" description="Disordered" evidence="2">
    <location>
        <begin position="1"/>
        <end position="20"/>
    </location>
</feature>
<dbReference type="Gene3D" id="3.40.50.80">
    <property type="entry name" value="Nucleotide-binding domain of ferredoxin-NADP reductase (FNR) module"/>
    <property type="match status" value="1"/>
</dbReference>
<dbReference type="Pfam" id="PF04954">
    <property type="entry name" value="SIP"/>
    <property type="match status" value="1"/>
</dbReference>
<comment type="similarity">
    <text evidence="1">Belongs to the SIP oxidoreductase family.</text>
</comment>
<proteinExistence type="inferred from homology"/>
<evidence type="ECO:0000313" key="5">
    <source>
        <dbReference type="EMBL" id="AGT10388.1"/>
    </source>
</evidence>
<evidence type="ECO:0000259" key="4">
    <source>
        <dbReference type="Pfam" id="PF08021"/>
    </source>
</evidence>
<keyword evidence="6" id="KW-1185">Reference proteome</keyword>
<dbReference type="Pfam" id="PF08021">
    <property type="entry name" value="FAD_binding_9"/>
    <property type="match status" value="1"/>
</dbReference>
<dbReference type="InterPro" id="IPR007037">
    <property type="entry name" value="SIP_rossman_dom"/>
</dbReference>
<dbReference type="STRING" id="1367847.JCM7686_3353"/>
<dbReference type="PANTHER" id="PTHR30157:SF0">
    <property type="entry name" value="NADPH-DEPENDENT FERRIC-CHELATE REDUCTASE"/>
    <property type="match status" value="1"/>
</dbReference>
<dbReference type="AlphaFoldDB" id="S5YFZ7"/>
<dbReference type="eggNOG" id="COG2375">
    <property type="taxonomic scope" value="Bacteria"/>
</dbReference>
<feature type="domain" description="Siderophore-interacting FAD-binding" evidence="4">
    <location>
        <begin position="68"/>
        <end position="125"/>
    </location>
</feature>
<protein>
    <submittedName>
        <fullName evidence="5">Siderophore-interacting protein</fullName>
    </submittedName>
</protein>
<dbReference type="HOGENOM" id="CLU_040923_5_0_5"/>
<accession>S5YFZ7</accession>
<gene>
    <name evidence="5" type="ORF">JCM7686_3353</name>
</gene>
<organism evidence="5 6">
    <name type="scientific">Paracoccus aminophilus JCM 7686</name>
    <dbReference type="NCBI Taxonomy" id="1367847"/>
    <lineage>
        <taxon>Bacteria</taxon>
        <taxon>Pseudomonadati</taxon>
        <taxon>Pseudomonadota</taxon>
        <taxon>Alphaproteobacteria</taxon>
        <taxon>Rhodobacterales</taxon>
        <taxon>Paracoccaceae</taxon>
        <taxon>Paracoccus</taxon>
    </lineage>
</organism>
<sequence>MAQSDTETGTTGGKVLSERDHMGGLESVTLRVERIARPVPSVARVIGIIETQTPAIWAAVNVAIRIELEPGSGPRPVSRVYTLRSFDPETRRTEIDFVLHDDDTPAMRWLNAAGPGTEVMITGPRPHAGTFQRPGHPSAVFADETAVPALVTILAAWPKDAPGLVVVESADRAAFDELVIPAGVEARLILRAPDEPAGASGHLIRAAKALDPAQDWTIWAAGERVEMREIRSHFLAAGIARGHLFVEGYWKRGTSSTDIDRARLAHYEALVAAGKGLAEFEDSELAL</sequence>
<dbReference type="KEGG" id="pami:JCM7686_3353"/>
<feature type="domain" description="SIP-like Rossmann fold" evidence="3">
    <location>
        <begin position="140"/>
        <end position="253"/>
    </location>
</feature>
<evidence type="ECO:0000256" key="2">
    <source>
        <dbReference type="SAM" id="MobiDB-lite"/>
    </source>
</evidence>
<dbReference type="PANTHER" id="PTHR30157">
    <property type="entry name" value="FERRIC REDUCTASE, NADPH-DEPENDENT"/>
    <property type="match status" value="1"/>
</dbReference>
<dbReference type="InterPro" id="IPR039374">
    <property type="entry name" value="SIP_fam"/>
</dbReference>
<dbReference type="Proteomes" id="UP000015480">
    <property type="component" value="Chromosome"/>
</dbReference>
<evidence type="ECO:0000313" key="6">
    <source>
        <dbReference type="Proteomes" id="UP000015480"/>
    </source>
</evidence>
<dbReference type="InterPro" id="IPR039261">
    <property type="entry name" value="FNR_nucleotide-bd"/>
</dbReference>
<name>S5YFZ7_PARAH</name>
<evidence type="ECO:0000256" key="1">
    <source>
        <dbReference type="ARBA" id="ARBA00035644"/>
    </source>
</evidence>
<dbReference type="RefSeq" id="WP_020952024.1">
    <property type="nucleotide sequence ID" value="NC_022041.1"/>
</dbReference>
<dbReference type="OrthoDB" id="9814826at2"/>
<reference evidence="5 6" key="1">
    <citation type="journal article" date="2014" name="BMC Genomics">
        <title>Architecture and functions of a multipartite genome of the methylotrophic bacterium Paracoccus aminophilus JCM 7686, containing primary and secondary chromids.</title>
        <authorList>
            <person name="Dziewit L."/>
            <person name="Czarnecki J."/>
            <person name="Wibberg D."/>
            <person name="Radlinska M."/>
            <person name="Mrozek P."/>
            <person name="Szymczak M."/>
            <person name="Schluter A."/>
            <person name="Puhler A."/>
            <person name="Bartosik D."/>
        </authorList>
    </citation>
    <scope>NUCLEOTIDE SEQUENCE [LARGE SCALE GENOMIC DNA]</scope>
    <source>
        <strain evidence="5">JCM 7686</strain>
    </source>
</reference>
<evidence type="ECO:0000259" key="3">
    <source>
        <dbReference type="Pfam" id="PF04954"/>
    </source>
</evidence>
<dbReference type="Gene3D" id="2.40.30.10">
    <property type="entry name" value="Translation factors"/>
    <property type="match status" value="1"/>
</dbReference>
<dbReference type="PATRIC" id="fig|1367847.3.peg.3383"/>
<dbReference type="EMBL" id="CP006650">
    <property type="protein sequence ID" value="AGT10388.1"/>
    <property type="molecule type" value="Genomic_DNA"/>
</dbReference>